<keyword evidence="1" id="KW-0233">DNA recombination</keyword>
<evidence type="ECO:0000313" key="3">
    <source>
        <dbReference type="Proteomes" id="UP001155604"/>
    </source>
</evidence>
<dbReference type="InterPro" id="IPR011010">
    <property type="entry name" value="DNA_brk_join_enz"/>
</dbReference>
<dbReference type="InterPro" id="IPR048120">
    <property type="entry name" value="Integrase-like"/>
</dbReference>
<accession>A0A9X2WXP9</accession>
<protein>
    <submittedName>
        <fullName evidence="2">Tyrosine-type recombinase/integrase</fullName>
    </submittedName>
</protein>
<dbReference type="Proteomes" id="UP001155604">
    <property type="component" value="Unassembled WGS sequence"/>
</dbReference>
<evidence type="ECO:0000313" key="2">
    <source>
        <dbReference type="EMBL" id="MCT7947303.1"/>
    </source>
</evidence>
<dbReference type="InterPro" id="IPR013762">
    <property type="entry name" value="Integrase-like_cat_sf"/>
</dbReference>
<dbReference type="RefSeq" id="WP_261273580.1">
    <property type="nucleotide sequence ID" value="NZ_JAMTCC010000038.1"/>
</dbReference>
<dbReference type="GO" id="GO:0006310">
    <property type="term" value="P:DNA recombination"/>
    <property type="evidence" value="ECO:0007669"/>
    <property type="project" value="UniProtKB-KW"/>
</dbReference>
<gene>
    <name evidence="2" type="ORF">NE536_18305</name>
</gene>
<dbReference type="AlphaFoldDB" id="A0A9X2WXP9"/>
<dbReference type="GO" id="GO:0003677">
    <property type="term" value="F:DNA binding"/>
    <property type="evidence" value="ECO:0007669"/>
    <property type="project" value="InterPro"/>
</dbReference>
<dbReference type="Gene3D" id="1.10.443.10">
    <property type="entry name" value="Intergrase catalytic core"/>
    <property type="match status" value="1"/>
</dbReference>
<proteinExistence type="predicted"/>
<keyword evidence="3" id="KW-1185">Reference proteome</keyword>
<name>A0A9X2WXP9_9GAMM</name>
<evidence type="ECO:0000256" key="1">
    <source>
        <dbReference type="ARBA" id="ARBA00023172"/>
    </source>
</evidence>
<dbReference type="SUPFAM" id="SSF56349">
    <property type="entry name" value="DNA breaking-rejoining enzymes"/>
    <property type="match status" value="1"/>
</dbReference>
<dbReference type="GO" id="GO:0015074">
    <property type="term" value="P:DNA integration"/>
    <property type="evidence" value="ECO:0007669"/>
    <property type="project" value="InterPro"/>
</dbReference>
<dbReference type="NCBIfam" id="NF041502">
    <property type="entry name" value="integrase_1"/>
    <property type="match status" value="1"/>
</dbReference>
<comment type="caution">
    <text evidence="2">The sequence shown here is derived from an EMBL/GenBank/DDBJ whole genome shotgun (WGS) entry which is preliminary data.</text>
</comment>
<organism evidence="2 3">
    <name type="scientific">Shewanella septentrionalis</name>
    <dbReference type="NCBI Taxonomy" id="2952223"/>
    <lineage>
        <taxon>Bacteria</taxon>
        <taxon>Pseudomonadati</taxon>
        <taxon>Pseudomonadota</taxon>
        <taxon>Gammaproteobacteria</taxon>
        <taxon>Alteromonadales</taxon>
        <taxon>Shewanellaceae</taxon>
        <taxon>Shewanella</taxon>
    </lineage>
</organism>
<dbReference type="EMBL" id="JAMTCC010000038">
    <property type="protein sequence ID" value="MCT7947303.1"/>
    <property type="molecule type" value="Genomic_DNA"/>
</dbReference>
<reference evidence="2" key="1">
    <citation type="journal article" date="2023" name="Int. J. Syst. Evol. Microbiol.">
        <title>&lt;i&gt;Shewanella septentrionalis&lt;/i&gt; sp. nov. and &lt;i&gt;Shewanella holmiensis&lt;/i&gt; sp. nov., isolated from Baltic Sea water and sediments.</title>
        <authorList>
            <person name="Martin-Rodriguez A.J."/>
            <person name="Thorell K."/>
            <person name="Joffre E."/>
            <person name="Jensie-Markopoulos S."/>
            <person name="Moore E.R.B."/>
            <person name="Sjoling A."/>
        </authorList>
    </citation>
    <scope>NUCLEOTIDE SEQUENCE</scope>
    <source>
        <strain evidence="2">SP1W3</strain>
    </source>
</reference>
<sequence>MVEAVSISVFQDTQHRKSKMGYEFFDSDVTWRLDNSVNLNWGRLPKSLNETFVNGYKKQMADYAEELSASTCGIIFEHILSILRTQEANELSLSVLQNYLSTLDNESEWKLGSIRAFLLNWIDKKIEGISPKIESWLEQITLKGMNKGVPVAKGCPHTGAYSMQEQEAILLWGVNAFIDDKLTLHDYTWLMLNIYLGARPTQFCQLQAGDLRVKSREGRTEYTLQLPYAKKRGVKNFRDSFKEVDIDEDLALLISNQAQATAKLIEKQVGNLTDRQQAEMPVFGAVNRIRGLSSKDELENLRLNTPDILHFPRGNADKILRNLTIICDARSERLKGEFIHLTARRFRYTLGTNAARRGLSPFVIAKILGHSDIQNVKVYTENVKELGEEINDALVAVLAPLAQAFAGTLILSEADAIRVNDPLSRIHNSHGDSLGNCGKYGFCSTGGRVCYTCAKFQPWVHGRHQVILNDLLEERKRLRDKGASSFVLQSTDRVMLAIQEVIILCEKAKRDEGLLDG</sequence>